<gene>
    <name evidence="1" type="ORF">ANIA_11458</name>
</gene>
<keyword evidence="2" id="KW-1185">Reference proteome</keyword>
<protein>
    <submittedName>
        <fullName evidence="1">Uncharacterized protein</fullName>
    </submittedName>
</protein>
<reference evidence="2" key="1">
    <citation type="journal article" date="2005" name="Nature">
        <title>Sequencing of Aspergillus nidulans and comparative analysis with A. fumigatus and A. oryzae.</title>
        <authorList>
            <person name="Galagan J.E."/>
            <person name="Calvo S.E."/>
            <person name="Cuomo C."/>
            <person name="Ma L.J."/>
            <person name="Wortman J.R."/>
            <person name="Batzoglou S."/>
            <person name="Lee S.I."/>
            <person name="Basturkmen M."/>
            <person name="Spevak C.C."/>
            <person name="Clutterbuck J."/>
            <person name="Kapitonov V."/>
            <person name="Jurka J."/>
            <person name="Scazzocchio C."/>
            <person name="Farman M."/>
            <person name="Butler J."/>
            <person name="Purcell S."/>
            <person name="Harris S."/>
            <person name="Braus G.H."/>
            <person name="Draht O."/>
            <person name="Busch S."/>
            <person name="D'Enfert C."/>
            <person name="Bouchier C."/>
            <person name="Goldman G.H."/>
            <person name="Bell-Pedersen D."/>
            <person name="Griffiths-Jones S."/>
            <person name="Doonan J.H."/>
            <person name="Yu J."/>
            <person name="Vienken K."/>
            <person name="Pain A."/>
            <person name="Freitag M."/>
            <person name="Selker E.U."/>
            <person name="Archer D.B."/>
            <person name="Penalva M.A."/>
            <person name="Oakley B.R."/>
            <person name="Momany M."/>
            <person name="Tanaka T."/>
            <person name="Kumagai T."/>
            <person name="Asai K."/>
            <person name="Machida M."/>
            <person name="Nierman W.C."/>
            <person name="Denning D.W."/>
            <person name="Caddick M."/>
            <person name="Hynes M."/>
            <person name="Paoletti M."/>
            <person name="Fischer R."/>
            <person name="Miller B."/>
            <person name="Dyer P."/>
            <person name="Sachs M.S."/>
            <person name="Osmani S.A."/>
            <person name="Birren B.W."/>
        </authorList>
    </citation>
    <scope>NUCLEOTIDE SEQUENCE [LARGE SCALE GENOMIC DNA]</scope>
    <source>
        <strain evidence="2">FGSC A4 / ATCC 38163 / CBS 112.46 / NRRL 194 / M139</strain>
    </source>
</reference>
<dbReference type="RefSeq" id="XP_050467561.1">
    <property type="nucleotide sequence ID" value="XM_050611544.1"/>
</dbReference>
<dbReference type="InParanoid" id="C8V816"/>
<sequence>MSIRELLGLPGLLCRREKALKVGRKSPLRYRVASITIYYTRRPELPLSSSSIGKSSKLV</sequence>
<evidence type="ECO:0000313" key="2">
    <source>
        <dbReference type="Proteomes" id="UP000000560"/>
    </source>
</evidence>
<accession>C8V816</accession>
<dbReference type="AlphaFoldDB" id="C8V816"/>
<dbReference type="GeneID" id="74897038"/>
<dbReference type="Proteomes" id="UP000000560">
    <property type="component" value="Chromosome III"/>
</dbReference>
<dbReference type="KEGG" id="ani:ANIA_11458"/>
<organism evidence="1 2">
    <name type="scientific">Emericella nidulans (strain FGSC A4 / ATCC 38163 / CBS 112.46 / NRRL 194 / M139)</name>
    <name type="common">Aspergillus nidulans</name>
    <dbReference type="NCBI Taxonomy" id="227321"/>
    <lineage>
        <taxon>Eukaryota</taxon>
        <taxon>Fungi</taxon>
        <taxon>Dikarya</taxon>
        <taxon>Ascomycota</taxon>
        <taxon>Pezizomycotina</taxon>
        <taxon>Eurotiomycetes</taxon>
        <taxon>Eurotiomycetidae</taxon>
        <taxon>Eurotiales</taxon>
        <taxon>Aspergillaceae</taxon>
        <taxon>Aspergillus</taxon>
        <taxon>Aspergillus subgen. Nidulantes</taxon>
    </lineage>
</organism>
<dbReference type="EMBL" id="BN001303">
    <property type="protein sequence ID" value="CBF76167.1"/>
    <property type="molecule type" value="Genomic_DNA"/>
</dbReference>
<reference evidence="2" key="2">
    <citation type="journal article" date="2009" name="Fungal Genet. Biol.">
        <title>The 2008 update of the Aspergillus nidulans genome annotation: a community effort.</title>
        <authorList>
            <person name="Wortman J.R."/>
            <person name="Gilsenan J.M."/>
            <person name="Joardar V."/>
            <person name="Deegan J."/>
            <person name="Clutterbuck J."/>
            <person name="Andersen M.R."/>
            <person name="Archer D."/>
            <person name="Bencina M."/>
            <person name="Braus G."/>
            <person name="Coutinho P."/>
            <person name="von Dohren H."/>
            <person name="Doonan J."/>
            <person name="Driessen A.J."/>
            <person name="Durek P."/>
            <person name="Espeso E."/>
            <person name="Fekete E."/>
            <person name="Flipphi M."/>
            <person name="Estrada C.G."/>
            <person name="Geysens S."/>
            <person name="Goldman G."/>
            <person name="de Groot P.W."/>
            <person name="Hansen K."/>
            <person name="Harris S.D."/>
            <person name="Heinekamp T."/>
            <person name="Helmstaedt K."/>
            <person name="Henrissat B."/>
            <person name="Hofmann G."/>
            <person name="Homan T."/>
            <person name="Horio T."/>
            <person name="Horiuchi H."/>
            <person name="James S."/>
            <person name="Jones M."/>
            <person name="Karaffa L."/>
            <person name="Karanyi Z."/>
            <person name="Kato M."/>
            <person name="Keller N."/>
            <person name="Kelly D.E."/>
            <person name="Kiel J.A."/>
            <person name="Kim J.M."/>
            <person name="van der Klei I.J."/>
            <person name="Klis F.M."/>
            <person name="Kovalchuk A."/>
            <person name="Krasevec N."/>
            <person name="Kubicek C.P."/>
            <person name="Liu B."/>
            <person name="Maccabe A."/>
            <person name="Meyer V."/>
            <person name="Mirabito P."/>
            <person name="Miskei M."/>
            <person name="Mos M."/>
            <person name="Mullins J."/>
            <person name="Nelson D.R."/>
            <person name="Nielsen J."/>
            <person name="Oakley B.R."/>
            <person name="Osmani S.A."/>
            <person name="Pakula T."/>
            <person name="Paszewski A."/>
            <person name="Paulsen I."/>
            <person name="Pilsyk S."/>
            <person name="Pocsi I."/>
            <person name="Punt P.J."/>
            <person name="Ram A.F."/>
            <person name="Ren Q."/>
            <person name="Robellet X."/>
            <person name="Robson G."/>
            <person name="Seiboth B."/>
            <person name="van Solingen P."/>
            <person name="Specht T."/>
            <person name="Sun J."/>
            <person name="Taheri-Talesh N."/>
            <person name="Takeshita N."/>
            <person name="Ussery D."/>
            <person name="vanKuyk P.A."/>
            <person name="Visser H."/>
            <person name="van de Vondervoort P.J."/>
            <person name="de Vries R.P."/>
            <person name="Walton J."/>
            <person name="Xiang X."/>
            <person name="Xiong Y."/>
            <person name="Zeng A.P."/>
            <person name="Brandt B.W."/>
            <person name="Cornell M.J."/>
            <person name="van den Hondel C.A."/>
            <person name="Visser J."/>
            <person name="Oliver S.G."/>
            <person name="Turner G."/>
        </authorList>
    </citation>
    <scope>GENOME REANNOTATION</scope>
    <source>
        <strain evidence="2">FGSC A4 / ATCC 38163 / CBS 112.46 / NRRL 194 / M139</strain>
    </source>
</reference>
<evidence type="ECO:0000313" key="1">
    <source>
        <dbReference type="EMBL" id="CBF76167.1"/>
    </source>
</evidence>
<proteinExistence type="predicted"/>
<dbReference type="HOGENOM" id="CLU_2960723_0_0_1"/>
<name>C8V816_EMENI</name>